<dbReference type="AlphaFoldDB" id="V4N7R3"/>
<dbReference type="EMBL" id="KI517464">
    <property type="protein sequence ID" value="ESQ41701.1"/>
    <property type="molecule type" value="Genomic_DNA"/>
</dbReference>
<protein>
    <recommendedName>
        <fullName evidence="3">EF-hand domain-containing protein</fullName>
    </recommendedName>
</protein>
<dbReference type="STRING" id="72664.V4N7R3"/>
<gene>
    <name evidence="1" type="ORF">EUTSA_v10015449mg</name>
</gene>
<dbReference type="OMA" id="NDSTPMT"/>
<reference evidence="1 2" key="1">
    <citation type="journal article" date="2013" name="Front. Plant Sci.">
        <title>The Reference Genome of the Halophytic Plant Eutrema salsugineum.</title>
        <authorList>
            <person name="Yang R."/>
            <person name="Jarvis D.E."/>
            <person name="Chen H."/>
            <person name="Beilstein M.A."/>
            <person name="Grimwood J."/>
            <person name="Jenkins J."/>
            <person name="Shu S."/>
            <person name="Prochnik S."/>
            <person name="Xin M."/>
            <person name="Ma C."/>
            <person name="Schmutz J."/>
            <person name="Wing R.A."/>
            <person name="Mitchell-Olds T."/>
            <person name="Schumaker K.S."/>
            <person name="Wang X."/>
        </authorList>
    </citation>
    <scope>NUCLEOTIDE SEQUENCE [LARGE SCALE GENOMIC DNA]</scope>
</reference>
<dbReference type="KEGG" id="eus:EUTSA_v10015449mg"/>
<dbReference type="InterPro" id="IPR011992">
    <property type="entry name" value="EF-hand-dom_pair"/>
</dbReference>
<name>V4N7R3_EUTSA</name>
<organism evidence="1 2">
    <name type="scientific">Eutrema salsugineum</name>
    <name type="common">Saltwater cress</name>
    <name type="synonym">Sisymbrium salsugineum</name>
    <dbReference type="NCBI Taxonomy" id="72664"/>
    <lineage>
        <taxon>Eukaryota</taxon>
        <taxon>Viridiplantae</taxon>
        <taxon>Streptophyta</taxon>
        <taxon>Embryophyta</taxon>
        <taxon>Tracheophyta</taxon>
        <taxon>Spermatophyta</taxon>
        <taxon>Magnoliopsida</taxon>
        <taxon>eudicotyledons</taxon>
        <taxon>Gunneridae</taxon>
        <taxon>Pentapetalae</taxon>
        <taxon>rosids</taxon>
        <taxon>malvids</taxon>
        <taxon>Brassicales</taxon>
        <taxon>Brassicaceae</taxon>
        <taxon>Eutremeae</taxon>
        <taxon>Eutrema</taxon>
    </lineage>
</organism>
<sequence>MSKAKDFKEAFKKLDQFNNGEISESEFNVRGIIGNDSTPMTMSAVDNVIGELGADGEDRVFGASTFLVRHRHLSQALINEQLKKESRVFNPDELKNDSCVFINPHELKKEVDMFDPEDNENKTENQLQVSKKHVENQLQVSKKHVEDGIPKDLEDWVVIENNDLESS</sequence>
<dbReference type="SUPFAM" id="SSF47473">
    <property type="entry name" value="EF-hand"/>
    <property type="match status" value="1"/>
</dbReference>
<evidence type="ECO:0000313" key="1">
    <source>
        <dbReference type="EMBL" id="ESQ41701.1"/>
    </source>
</evidence>
<keyword evidence="2" id="KW-1185">Reference proteome</keyword>
<proteinExistence type="predicted"/>
<evidence type="ECO:0000313" key="2">
    <source>
        <dbReference type="Proteomes" id="UP000030689"/>
    </source>
</evidence>
<evidence type="ECO:0008006" key="3">
    <source>
        <dbReference type="Google" id="ProtNLM"/>
    </source>
</evidence>
<dbReference type="Gramene" id="ESQ41701">
    <property type="protein sequence ID" value="ESQ41701"/>
    <property type="gene ID" value="EUTSA_v10015449mg"/>
</dbReference>
<accession>V4N7R3</accession>
<dbReference type="Proteomes" id="UP000030689">
    <property type="component" value="Unassembled WGS sequence"/>
</dbReference>